<accession>A0A5C6FFZ8</accession>
<sequence length="54" mass="6046">MIPAILSCVYVIYLYRTLNAPASEHTTDAQSESLSDRVSRIQSRIDSLTKESKS</sequence>
<evidence type="ECO:0000313" key="2">
    <source>
        <dbReference type="Proteomes" id="UP000318288"/>
    </source>
</evidence>
<protein>
    <submittedName>
        <fullName evidence="1">Uncharacterized protein</fullName>
    </submittedName>
</protein>
<organism evidence="1 2">
    <name type="scientific">Rubripirellula tenax</name>
    <dbReference type="NCBI Taxonomy" id="2528015"/>
    <lineage>
        <taxon>Bacteria</taxon>
        <taxon>Pseudomonadati</taxon>
        <taxon>Planctomycetota</taxon>
        <taxon>Planctomycetia</taxon>
        <taxon>Pirellulales</taxon>
        <taxon>Pirellulaceae</taxon>
        <taxon>Rubripirellula</taxon>
    </lineage>
</organism>
<evidence type="ECO:0000313" key="1">
    <source>
        <dbReference type="EMBL" id="TWU58569.1"/>
    </source>
</evidence>
<keyword evidence="2" id="KW-1185">Reference proteome</keyword>
<dbReference type="Proteomes" id="UP000318288">
    <property type="component" value="Unassembled WGS sequence"/>
</dbReference>
<dbReference type="EMBL" id="SJPW01000002">
    <property type="protein sequence ID" value="TWU58569.1"/>
    <property type="molecule type" value="Genomic_DNA"/>
</dbReference>
<reference evidence="1 2" key="1">
    <citation type="submission" date="2019-02" db="EMBL/GenBank/DDBJ databases">
        <title>Deep-cultivation of Planctomycetes and their phenomic and genomic characterization uncovers novel biology.</title>
        <authorList>
            <person name="Wiegand S."/>
            <person name="Jogler M."/>
            <person name="Boedeker C."/>
            <person name="Pinto D."/>
            <person name="Vollmers J."/>
            <person name="Rivas-Marin E."/>
            <person name="Kohn T."/>
            <person name="Peeters S.H."/>
            <person name="Heuer A."/>
            <person name="Rast P."/>
            <person name="Oberbeckmann S."/>
            <person name="Bunk B."/>
            <person name="Jeske O."/>
            <person name="Meyerdierks A."/>
            <person name="Storesund J.E."/>
            <person name="Kallscheuer N."/>
            <person name="Luecker S."/>
            <person name="Lage O.M."/>
            <person name="Pohl T."/>
            <person name="Merkel B.J."/>
            <person name="Hornburger P."/>
            <person name="Mueller R.-W."/>
            <person name="Bruemmer F."/>
            <person name="Labrenz M."/>
            <person name="Spormann A.M."/>
            <person name="Op Den Camp H."/>
            <person name="Overmann J."/>
            <person name="Amann R."/>
            <person name="Jetten M.S.M."/>
            <person name="Mascher T."/>
            <person name="Medema M.H."/>
            <person name="Devos D.P."/>
            <person name="Kaster A.-K."/>
            <person name="Ovreas L."/>
            <person name="Rohde M."/>
            <person name="Galperin M.Y."/>
            <person name="Jogler C."/>
        </authorList>
    </citation>
    <scope>NUCLEOTIDE SEQUENCE [LARGE SCALE GENOMIC DNA]</scope>
    <source>
        <strain evidence="1 2">Poly51</strain>
    </source>
</reference>
<comment type="caution">
    <text evidence="1">The sequence shown here is derived from an EMBL/GenBank/DDBJ whole genome shotgun (WGS) entry which is preliminary data.</text>
</comment>
<name>A0A5C6FFZ8_9BACT</name>
<gene>
    <name evidence="1" type="ORF">Poly51_13480</name>
</gene>
<proteinExistence type="predicted"/>
<dbReference type="AlphaFoldDB" id="A0A5C6FFZ8"/>
<dbReference type="RefSeq" id="WP_186775383.1">
    <property type="nucleotide sequence ID" value="NZ_SJPW01000002.1"/>
</dbReference>